<comment type="caution">
    <text evidence="2">The sequence shown here is derived from an EMBL/GenBank/DDBJ whole genome shotgun (WGS) entry which is preliminary data.</text>
</comment>
<dbReference type="OrthoDB" id="3813329at2"/>
<dbReference type="AlphaFoldDB" id="A0A3S0VVQ3"/>
<keyword evidence="3" id="KW-1185">Reference proteome</keyword>
<evidence type="ECO:0000313" key="2">
    <source>
        <dbReference type="EMBL" id="RUR03208.1"/>
    </source>
</evidence>
<dbReference type="Pfam" id="PF00753">
    <property type="entry name" value="Lactamase_B"/>
    <property type="match status" value="1"/>
</dbReference>
<dbReference type="InterPro" id="IPR050855">
    <property type="entry name" value="NDM-1-like"/>
</dbReference>
<dbReference type="InterPro" id="IPR001279">
    <property type="entry name" value="Metallo-B-lactamas"/>
</dbReference>
<dbReference type="SUPFAM" id="SSF56281">
    <property type="entry name" value="Metallo-hydrolase/oxidoreductase"/>
    <property type="match status" value="1"/>
</dbReference>
<dbReference type="GO" id="GO:0016787">
    <property type="term" value="F:hydrolase activity"/>
    <property type="evidence" value="ECO:0007669"/>
    <property type="project" value="UniProtKB-KW"/>
</dbReference>
<dbReference type="Gene3D" id="3.60.15.10">
    <property type="entry name" value="Ribonuclease Z/Hydroxyacylglutathione hydrolase-like"/>
    <property type="match status" value="1"/>
</dbReference>
<sequence length="237" mass="25790">MSTNSTIVVGGADALLVDPAWMPDELEAIAAELDRRQLRVVGGFATHAHQDHLLWHPGLGDAPRWASERTASLSVSERDVLVEFLGPDFPDDLADRMGRVSAIGDVVPEQSVPDGSDVELITHDGHAPGHTALWLPRQCVLIAGDMLSDVELPLPFYPDDVAAYVEALDRLEPFVRQARVVDPGHGTVGHDAMTRLDRDRRYLDDMMRSGASDDPRATDPAMADAHAHMAEIAARGR</sequence>
<accession>A0A3S0VVQ3</accession>
<feature type="domain" description="Metallo-beta-lactamase" evidence="1">
    <location>
        <begin position="2"/>
        <end position="185"/>
    </location>
</feature>
<dbReference type="InterPro" id="IPR036866">
    <property type="entry name" value="RibonucZ/Hydroxyglut_hydro"/>
</dbReference>
<evidence type="ECO:0000313" key="3">
    <source>
        <dbReference type="Proteomes" id="UP000274909"/>
    </source>
</evidence>
<dbReference type="PANTHER" id="PTHR42951:SF22">
    <property type="entry name" value="METALLO BETA-LACTAMASE SUPERFAMILY LIPOPROTEIN"/>
    <property type="match status" value="1"/>
</dbReference>
<protein>
    <submittedName>
        <fullName evidence="2">MBL fold metallo-hydrolase</fullName>
    </submittedName>
</protein>
<dbReference type="Proteomes" id="UP000274909">
    <property type="component" value="Unassembled WGS sequence"/>
</dbReference>
<dbReference type="EMBL" id="RZGZ01000001">
    <property type="protein sequence ID" value="RUR03208.1"/>
    <property type="molecule type" value="Genomic_DNA"/>
</dbReference>
<reference evidence="2 3" key="1">
    <citation type="submission" date="2018-12" db="EMBL/GenBank/DDBJ databases">
        <authorList>
            <person name="Li F."/>
        </authorList>
    </citation>
    <scope>NUCLEOTIDE SEQUENCE [LARGE SCALE GENOMIC DNA]</scope>
    <source>
        <strain evidence="2 3">EGI 6500705</strain>
    </source>
</reference>
<dbReference type="RefSeq" id="WP_127047228.1">
    <property type="nucleotide sequence ID" value="NZ_RZGZ01000001.1"/>
</dbReference>
<gene>
    <name evidence="2" type="ORF">ELQ94_01235</name>
</gene>
<dbReference type="PANTHER" id="PTHR42951">
    <property type="entry name" value="METALLO-BETA-LACTAMASE DOMAIN-CONTAINING"/>
    <property type="match status" value="1"/>
</dbReference>
<organism evidence="2 3">
    <name type="scientific">Labedella endophytica</name>
    <dbReference type="NCBI Taxonomy" id="1523160"/>
    <lineage>
        <taxon>Bacteria</taxon>
        <taxon>Bacillati</taxon>
        <taxon>Actinomycetota</taxon>
        <taxon>Actinomycetes</taxon>
        <taxon>Micrococcales</taxon>
        <taxon>Microbacteriaceae</taxon>
        <taxon>Labedella</taxon>
    </lineage>
</organism>
<name>A0A3S0VVQ3_9MICO</name>
<proteinExistence type="predicted"/>
<keyword evidence="2" id="KW-0378">Hydrolase</keyword>
<evidence type="ECO:0000259" key="1">
    <source>
        <dbReference type="SMART" id="SM00849"/>
    </source>
</evidence>
<dbReference type="SMART" id="SM00849">
    <property type="entry name" value="Lactamase_B"/>
    <property type="match status" value="1"/>
</dbReference>